<reference evidence="8" key="1">
    <citation type="submission" date="2025-08" db="UniProtKB">
        <authorList>
            <consortium name="RefSeq"/>
        </authorList>
    </citation>
    <scope>IDENTIFICATION</scope>
</reference>
<dbReference type="SUPFAM" id="SSF56112">
    <property type="entry name" value="Protein kinase-like (PK-like)"/>
    <property type="match status" value="1"/>
</dbReference>
<proteinExistence type="predicted"/>
<gene>
    <name evidence="8" type="primary">LOC105046036</name>
</gene>
<keyword evidence="2" id="KW-0067">ATP-binding</keyword>
<dbReference type="InterPro" id="IPR011009">
    <property type="entry name" value="Kinase-like_dom_sf"/>
</dbReference>
<dbReference type="KEGG" id="egu:105046036"/>
<dbReference type="PANTHER" id="PTHR47989:SF47">
    <property type="entry name" value="SERINE_THREONINE-PROTEIN KINASE PBL28-RELATED"/>
    <property type="match status" value="1"/>
</dbReference>
<dbReference type="RefSeq" id="XP_010922820.1">
    <property type="nucleotide sequence ID" value="XM_010924518.3"/>
</dbReference>
<dbReference type="Pfam" id="PF07714">
    <property type="entry name" value="PK_Tyr_Ser-Thr"/>
    <property type="match status" value="1"/>
</dbReference>
<name>A0A6I9R8Y3_ELAGV</name>
<evidence type="ECO:0000256" key="5">
    <source>
        <dbReference type="SAM" id="SignalP"/>
    </source>
</evidence>
<evidence type="ECO:0000313" key="8">
    <source>
        <dbReference type="RefSeq" id="XP_010922820.1"/>
    </source>
</evidence>
<sequence length="635" mass="67867">MLRRDCYDLSLLLHLLLLLLLTPILGSNATCPYDLDSASRLIPAMCYANATATAAASSTTTGCCWFVFAAYIYAAIRHANLTGNAFLPDPTASACATTFSASLISRGLVRPSLLNSSDTCNLSGNLAAGERPCLYPTVSAIRSATDLSNASRLCTTSRSDLSIDQPACVDCQNAVIAATFDLLNFTNSKDFVPCGMAATIGIWSPAARPLHRFRSYALCMLEILENVGSLGTSNLIPSPPPPRPSAPSASPIPTSSSSSRSIKIAAGSAAAGVTSIALIVFLAVLIHRSRRRSIDDDADRTVTIESPLPTDGLYIFTKAELRQATAGYDDGLLLGEGGAGRVYLGKLPSGQHVAIKRIYREKKLAEFYSEVEILAKLRHRNLTTLVGYCIASREHALVYEYMAGGNLSRALFHSELTWHRRVQIAVDVAEGLAYLHELPEGAVVHRDVKPTNVLLAESGVAKLSDFGVSRIVPTDGTHVSTEVRGTTGYVDPDSFSVGHVSEASDVYSFGVVLLELVTGTRAVVPTPTGGAESIVHRAQEVMMRGGSDGDAGVESIVDPRLGEWDRVSVGAAFRLACRCVRPYKSERPRMTEVLVVLKGILADLEARLGLYGDVVSSGPSTEEPTSESWVRAWSL</sequence>
<dbReference type="InParanoid" id="A0A6I9R8Y3"/>
<keyword evidence="1" id="KW-0547">Nucleotide-binding</keyword>
<dbReference type="OrthoDB" id="4062651at2759"/>
<evidence type="ECO:0000313" key="7">
    <source>
        <dbReference type="Proteomes" id="UP000504607"/>
    </source>
</evidence>
<dbReference type="Gene3D" id="3.30.200.20">
    <property type="entry name" value="Phosphorylase Kinase, domain 1"/>
    <property type="match status" value="1"/>
</dbReference>
<dbReference type="GO" id="GO:0004672">
    <property type="term" value="F:protein kinase activity"/>
    <property type="evidence" value="ECO:0007669"/>
    <property type="project" value="InterPro"/>
</dbReference>
<dbReference type="Pfam" id="PF19160">
    <property type="entry name" value="SPARK"/>
    <property type="match status" value="1"/>
</dbReference>
<keyword evidence="4" id="KW-1133">Transmembrane helix</keyword>
<dbReference type="GeneID" id="105046036"/>
<feature type="chain" id="PRO_5026696853" evidence="5">
    <location>
        <begin position="27"/>
        <end position="635"/>
    </location>
</feature>
<dbReference type="GO" id="GO:0005524">
    <property type="term" value="F:ATP binding"/>
    <property type="evidence" value="ECO:0007669"/>
    <property type="project" value="UniProtKB-KW"/>
</dbReference>
<dbReference type="InterPro" id="IPR043891">
    <property type="entry name" value="SPARK"/>
</dbReference>
<evidence type="ECO:0000256" key="2">
    <source>
        <dbReference type="ARBA" id="ARBA00022840"/>
    </source>
</evidence>
<dbReference type="InterPro" id="IPR001245">
    <property type="entry name" value="Ser-Thr/Tyr_kinase_cat_dom"/>
</dbReference>
<keyword evidence="4" id="KW-0472">Membrane</keyword>
<dbReference type="InterPro" id="IPR008271">
    <property type="entry name" value="Ser/Thr_kinase_AS"/>
</dbReference>
<dbReference type="PROSITE" id="PS00108">
    <property type="entry name" value="PROTEIN_KINASE_ST"/>
    <property type="match status" value="1"/>
</dbReference>
<accession>A0A6I9R8Y3</accession>
<dbReference type="SMART" id="SM00220">
    <property type="entry name" value="S_TKc"/>
    <property type="match status" value="1"/>
</dbReference>
<feature type="signal peptide" evidence="5">
    <location>
        <begin position="1"/>
        <end position="26"/>
    </location>
</feature>
<protein>
    <submittedName>
        <fullName evidence="8">Proline-rich receptor-like protein kinase PERK3</fullName>
    </submittedName>
</protein>
<dbReference type="InterPro" id="IPR000719">
    <property type="entry name" value="Prot_kinase_dom"/>
</dbReference>
<dbReference type="Gene3D" id="1.10.510.10">
    <property type="entry name" value="Transferase(Phosphotransferase) domain 1"/>
    <property type="match status" value="1"/>
</dbReference>
<feature type="transmembrane region" description="Helical" evidence="4">
    <location>
        <begin position="264"/>
        <end position="286"/>
    </location>
</feature>
<dbReference type="AlphaFoldDB" id="A0A6I9R8Y3"/>
<feature type="domain" description="Protein kinase" evidence="6">
    <location>
        <begin position="328"/>
        <end position="601"/>
    </location>
</feature>
<dbReference type="Proteomes" id="UP000504607">
    <property type="component" value="Chromosome 5"/>
</dbReference>
<evidence type="ECO:0000256" key="4">
    <source>
        <dbReference type="SAM" id="Phobius"/>
    </source>
</evidence>
<evidence type="ECO:0000256" key="3">
    <source>
        <dbReference type="SAM" id="MobiDB-lite"/>
    </source>
</evidence>
<keyword evidence="5" id="KW-0732">Signal</keyword>
<organism evidence="7 8">
    <name type="scientific">Elaeis guineensis var. tenera</name>
    <name type="common">Oil palm</name>
    <dbReference type="NCBI Taxonomy" id="51953"/>
    <lineage>
        <taxon>Eukaryota</taxon>
        <taxon>Viridiplantae</taxon>
        <taxon>Streptophyta</taxon>
        <taxon>Embryophyta</taxon>
        <taxon>Tracheophyta</taxon>
        <taxon>Spermatophyta</taxon>
        <taxon>Magnoliopsida</taxon>
        <taxon>Liliopsida</taxon>
        <taxon>Arecaceae</taxon>
        <taxon>Arecoideae</taxon>
        <taxon>Cocoseae</taxon>
        <taxon>Elaeidinae</taxon>
        <taxon>Elaeis</taxon>
    </lineage>
</organism>
<keyword evidence="4" id="KW-0812">Transmembrane</keyword>
<keyword evidence="7" id="KW-1185">Reference proteome</keyword>
<dbReference type="PANTHER" id="PTHR47989">
    <property type="entry name" value="OS01G0750732 PROTEIN"/>
    <property type="match status" value="1"/>
</dbReference>
<evidence type="ECO:0000256" key="1">
    <source>
        <dbReference type="ARBA" id="ARBA00022741"/>
    </source>
</evidence>
<evidence type="ECO:0000259" key="6">
    <source>
        <dbReference type="PROSITE" id="PS50011"/>
    </source>
</evidence>
<feature type="region of interest" description="Disordered" evidence="3">
    <location>
        <begin position="234"/>
        <end position="256"/>
    </location>
</feature>
<feature type="compositionally biased region" description="Low complexity" evidence="3">
    <location>
        <begin position="246"/>
        <end position="256"/>
    </location>
</feature>
<dbReference type="PROSITE" id="PS50011">
    <property type="entry name" value="PROTEIN_KINASE_DOM"/>
    <property type="match status" value="1"/>
</dbReference>